<name>A0A934TLH2_9RHOB</name>
<dbReference type="EMBL" id="NHSD01000233">
    <property type="protein sequence ID" value="MBK5927327.1"/>
    <property type="molecule type" value="Genomic_DNA"/>
</dbReference>
<accession>A0A934TLH2</accession>
<gene>
    <name evidence="1" type="ORF">CCR87_08305</name>
</gene>
<evidence type="ECO:0000313" key="2">
    <source>
        <dbReference type="Proteomes" id="UP000706333"/>
    </source>
</evidence>
<comment type="caution">
    <text evidence="1">The sequence shown here is derived from an EMBL/GenBank/DDBJ whole genome shotgun (WGS) entry which is preliminary data.</text>
</comment>
<protein>
    <submittedName>
        <fullName evidence="1">Uncharacterized protein</fullName>
    </submittedName>
</protein>
<evidence type="ECO:0000313" key="1">
    <source>
        <dbReference type="EMBL" id="MBK5927327.1"/>
    </source>
</evidence>
<keyword evidence="2" id="KW-1185">Reference proteome</keyword>
<organism evidence="1 2">
    <name type="scientific">Rhodobaculum claviforme</name>
    <dbReference type="NCBI Taxonomy" id="1549854"/>
    <lineage>
        <taxon>Bacteria</taxon>
        <taxon>Pseudomonadati</taxon>
        <taxon>Pseudomonadota</taxon>
        <taxon>Alphaproteobacteria</taxon>
        <taxon>Rhodobacterales</taxon>
        <taxon>Paracoccaceae</taxon>
        <taxon>Rhodobaculum</taxon>
    </lineage>
</organism>
<reference evidence="1" key="2">
    <citation type="journal article" date="2020" name="Microorganisms">
        <title>Osmotic Adaptation and Compatible Solute Biosynthesis of Phototrophic Bacteria as Revealed from Genome Analyses.</title>
        <authorList>
            <person name="Imhoff J.F."/>
            <person name="Rahn T."/>
            <person name="Kunzel S."/>
            <person name="Keller A."/>
            <person name="Neulinger S.C."/>
        </authorList>
    </citation>
    <scope>NUCLEOTIDE SEQUENCE</scope>
    <source>
        <strain evidence="1">LMG 28126</strain>
    </source>
</reference>
<reference evidence="1" key="1">
    <citation type="submission" date="2017-05" db="EMBL/GenBank/DDBJ databases">
        <authorList>
            <person name="Imhoff J.F."/>
            <person name="Rahn T."/>
            <person name="Kuenzel S."/>
            <person name="Neulinger S.C."/>
        </authorList>
    </citation>
    <scope>NUCLEOTIDE SEQUENCE</scope>
    <source>
        <strain evidence="1">LMG 28126</strain>
    </source>
</reference>
<dbReference type="Proteomes" id="UP000706333">
    <property type="component" value="Unassembled WGS sequence"/>
</dbReference>
<dbReference type="RefSeq" id="WP_201157088.1">
    <property type="nucleotide sequence ID" value="NZ_NHSD01000233.1"/>
</dbReference>
<sequence length="87" mass="8671">MRFWSRTTFDLAALAALYAPVLEDVARPALLLAPDGRVAAANAPALAWLARSGDAVRGVALSALPGLGGIALAPGAGRLELAGHGAA</sequence>
<feature type="non-terminal residue" evidence="1">
    <location>
        <position position="87"/>
    </location>
</feature>
<proteinExistence type="predicted"/>
<dbReference type="AlphaFoldDB" id="A0A934TLH2"/>